<dbReference type="CDD" id="cd22160">
    <property type="entry name" value="F-box_AtFBL13-like"/>
    <property type="match status" value="1"/>
</dbReference>
<dbReference type="Gene3D" id="3.80.10.10">
    <property type="entry name" value="Ribonuclease Inhibitor"/>
    <property type="match status" value="1"/>
</dbReference>
<sequence length="215" mass="24978">MEQNKPSIDRLSSLPDSVRRRILSFLPTKFSVRTSILARRWRYLWSYVPNLIFVNWENQEIINRVMLLNKSQSIHTFALYHNIECSAYQLETWVTFAITRRVRRLDLYFQSQFASLPRCLFTCKTLVCLRLENCGHIPTSGAVCLPRLEKLYLTYVLYEADESLQYLISGCPVLEELEIDSCGAIAHCKVSSPTIKRLVIDLRWGGNRLDINTPA</sequence>
<keyword evidence="3" id="KW-1185">Reference proteome</keyword>
<dbReference type="InterPro" id="IPR050232">
    <property type="entry name" value="FBL13/AtMIF1-like"/>
</dbReference>
<dbReference type="EMBL" id="KI630206">
    <property type="protein sequence ID" value="EYU44922.1"/>
    <property type="molecule type" value="Genomic_DNA"/>
</dbReference>
<dbReference type="InterPro" id="IPR053781">
    <property type="entry name" value="F-box_AtFBL13-like"/>
</dbReference>
<feature type="non-terminal residue" evidence="2">
    <location>
        <position position="215"/>
    </location>
</feature>
<dbReference type="PANTHER" id="PTHR31900">
    <property type="entry name" value="F-BOX/RNI SUPERFAMILY PROTEIN-RELATED"/>
    <property type="match status" value="1"/>
</dbReference>
<gene>
    <name evidence="2" type="ORF">MIMGU_mgv1a0232222mg</name>
</gene>
<dbReference type="PANTHER" id="PTHR31900:SF34">
    <property type="entry name" value="EMB|CAB62440.1-RELATED"/>
    <property type="match status" value="1"/>
</dbReference>
<dbReference type="PROSITE" id="PS50181">
    <property type="entry name" value="FBOX"/>
    <property type="match status" value="1"/>
</dbReference>
<dbReference type="Proteomes" id="UP000030748">
    <property type="component" value="Unassembled WGS sequence"/>
</dbReference>
<feature type="domain" description="F-box" evidence="1">
    <location>
        <begin position="8"/>
        <end position="59"/>
    </location>
</feature>
<evidence type="ECO:0000313" key="2">
    <source>
        <dbReference type="EMBL" id="EYU44922.1"/>
    </source>
</evidence>
<protein>
    <recommendedName>
        <fullName evidence="1">F-box domain-containing protein</fullName>
    </recommendedName>
</protein>
<accession>A0A022RWL1</accession>
<dbReference type="eggNOG" id="ENOG502RRA7">
    <property type="taxonomic scope" value="Eukaryota"/>
</dbReference>
<dbReference type="InterPro" id="IPR001810">
    <property type="entry name" value="F-box_dom"/>
</dbReference>
<evidence type="ECO:0000313" key="3">
    <source>
        <dbReference type="Proteomes" id="UP000030748"/>
    </source>
</evidence>
<dbReference type="InterPro" id="IPR032675">
    <property type="entry name" value="LRR_dom_sf"/>
</dbReference>
<dbReference type="SUPFAM" id="SSF52047">
    <property type="entry name" value="RNI-like"/>
    <property type="match status" value="1"/>
</dbReference>
<proteinExistence type="predicted"/>
<dbReference type="SUPFAM" id="SSF81383">
    <property type="entry name" value="F-box domain"/>
    <property type="match status" value="1"/>
</dbReference>
<dbReference type="InterPro" id="IPR036047">
    <property type="entry name" value="F-box-like_dom_sf"/>
</dbReference>
<dbReference type="Pfam" id="PF00646">
    <property type="entry name" value="F-box"/>
    <property type="match status" value="1"/>
</dbReference>
<evidence type="ECO:0000259" key="1">
    <source>
        <dbReference type="PROSITE" id="PS50181"/>
    </source>
</evidence>
<dbReference type="AlphaFoldDB" id="A0A022RWL1"/>
<name>A0A022RWL1_ERYGU</name>
<reference evidence="2 3" key="1">
    <citation type="journal article" date="2013" name="Proc. Natl. Acad. Sci. U.S.A.">
        <title>Fine-scale variation in meiotic recombination in Mimulus inferred from population shotgun sequencing.</title>
        <authorList>
            <person name="Hellsten U."/>
            <person name="Wright K.M."/>
            <person name="Jenkins J."/>
            <person name="Shu S."/>
            <person name="Yuan Y."/>
            <person name="Wessler S.R."/>
            <person name="Schmutz J."/>
            <person name="Willis J.H."/>
            <person name="Rokhsar D.S."/>
        </authorList>
    </citation>
    <scope>NUCLEOTIDE SEQUENCE [LARGE SCALE GENOMIC DNA]</scope>
    <source>
        <strain evidence="3">cv. DUN x IM62</strain>
    </source>
</reference>
<dbReference type="Pfam" id="PF24758">
    <property type="entry name" value="LRR_At5g56370"/>
    <property type="match status" value="1"/>
</dbReference>
<dbReference type="STRING" id="4155.A0A022RWL1"/>
<organism evidence="2 3">
    <name type="scientific">Erythranthe guttata</name>
    <name type="common">Yellow monkey flower</name>
    <name type="synonym">Mimulus guttatus</name>
    <dbReference type="NCBI Taxonomy" id="4155"/>
    <lineage>
        <taxon>Eukaryota</taxon>
        <taxon>Viridiplantae</taxon>
        <taxon>Streptophyta</taxon>
        <taxon>Embryophyta</taxon>
        <taxon>Tracheophyta</taxon>
        <taxon>Spermatophyta</taxon>
        <taxon>Magnoliopsida</taxon>
        <taxon>eudicotyledons</taxon>
        <taxon>Gunneridae</taxon>
        <taxon>Pentapetalae</taxon>
        <taxon>asterids</taxon>
        <taxon>lamiids</taxon>
        <taxon>Lamiales</taxon>
        <taxon>Phrymaceae</taxon>
        <taxon>Erythranthe</taxon>
    </lineage>
</organism>
<dbReference type="InterPro" id="IPR055411">
    <property type="entry name" value="LRR_FXL15/At3g58940/PEG3-like"/>
</dbReference>